<reference evidence="2 3" key="2">
    <citation type="submission" date="2018-05" db="EMBL/GenBank/DDBJ databases">
        <authorList>
            <person name="Lanie J.A."/>
            <person name="Ng W.-L."/>
            <person name="Kazmierczak K.M."/>
            <person name="Andrzejewski T.M."/>
            <person name="Davidsen T.M."/>
            <person name="Wayne K.J."/>
            <person name="Tettelin H."/>
            <person name="Glass J.I."/>
            <person name="Rusch D."/>
            <person name="Podicherti R."/>
            <person name="Tsui H.-C.T."/>
            <person name="Winkler M.E."/>
        </authorList>
    </citation>
    <scope>NUCLEOTIDE SEQUENCE [LARGE SCALE GENOMIC DNA]</scope>
    <source>
        <strain evidence="2 3">C305</strain>
    </source>
</reference>
<evidence type="ECO:0008006" key="4">
    <source>
        <dbReference type="Google" id="ProtNLM"/>
    </source>
</evidence>
<feature type="signal peptide" evidence="1">
    <location>
        <begin position="1"/>
        <end position="29"/>
    </location>
</feature>
<dbReference type="OrthoDB" id="5801454at2"/>
<dbReference type="AlphaFoldDB" id="A0A2U2X399"/>
<keyword evidence="3" id="KW-1185">Reference proteome</keyword>
<accession>A0A2U2X399</accession>
<dbReference type="Pfam" id="PF13146">
    <property type="entry name" value="TRL"/>
    <property type="match status" value="1"/>
</dbReference>
<organism evidence="2 3">
    <name type="scientific">Brumimicrobium oceani</name>
    <dbReference type="NCBI Taxonomy" id="2100725"/>
    <lineage>
        <taxon>Bacteria</taxon>
        <taxon>Pseudomonadati</taxon>
        <taxon>Bacteroidota</taxon>
        <taxon>Flavobacteriia</taxon>
        <taxon>Flavobacteriales</taxon>
        <taxon>Crocinitomicaceae</taxon>
        <taxon>Brumimicrobium</taxon>
    </lineage>
</organism>
<dbReference type="PROSITE" id="PS51257">
    <property type="entry name" value="PROKAR_LIPOPROTEIN"/>
    <property type="match status" value="1"/>
</dbReference>
<keyword evidence="1" id="KW-0732">Signal</keyword>
<name>A0A2U2X399_9FLAO</name>
<comment type="caution">
    <text evidence="2">The sequence shown here is derived from an EMBL/GenBank/DDBJ whole genome shotgun (WGS) entry which is preliminary data.</text>
</comment>
<feature type="chain" id="PRO_5015397185" description="TRL-like protein family" evidence="1">
    <location>
        <begin position="30"/>
        <end position="94"/>
    </location>
</feature>
<evidence type="ECO:0000313" key="3">
    <source>
        <dbReference type="Proteomes" id="UP000245370"/>
    </source>
</evidence>
<gene>
    <name evidence="2" type="ORF">DIT68_14230</name>
</gene>
<evidence type="ECO:0000256" key="1">
    <source>
        <dbReference type="SAM" id="SignalP"/>
    </source>
</evidence>
<dbReference type="Proteomes" id="UP000245370">
    <property type="component" value="Unassembled WGS sequence"/>
</dbReference>
<dbReference type="InterPro" id="IPR025113">
    <property type="entry name" value="TRL-like"/>
</dbReference>
<dbReference type="EMBL" id="QFRJ01000014">
    <property type="protein sequence ID" value="PWH82258.1"/>
    <property type="molecule type" value="Genomic_DNA"/>
</dbReference>
<evidence type="ECO:0000313" key="2">
    <source>
        <dbReference type="EMBL" id="PWH82258.1"/>
    </source>
</evidence>
<sequence length="94" mass="9531">MKKTIKSILAGLAVVAVMSSCSLTMPVNATSNTIGDKVGTATATGYLGVLFFNADASIQTAAKNGGITEISTVDIKSTSILGLIVTHETIVTGK</sequence>
<dbReference type="RefSeq" id="WP_109360487.1">
    <property type="nucleotide sequence ID" value="NZ_QFRJ01000014.1"/>
</dbReference>
<reference evidence="2 3" key="1">
    <citation type="submission" date="2018-05" db="EMBL/GenBank/DDBJ databases">
        <title>Brumimicrobium oceani sp. nov., isolated from coastal sediment.</title>
        <authorList>
            <person name="Kou Y."/>
        </authorList>
    </citation>
    <scope>NUCLEOTIDE SEQUENCE [LARGE SCALE GENOMIC DNA]</scope>
    <source>
        <strain evidence="2 3">C305</strain>
    </source>
</reference>
<protein>
    <recommendedName>
        <fullName evidence="4">TRL-like protein family</fullName>
    </recommendedName>
</protein>
<proteinExistence type="predicted"/>